<reference evidence="1 2" key="1">
    <citation type="journal article" date="2022" name="Genome Biol. Evol.">
        <title>The Spruce Budworm Genome: Reconstructing the Evolutionary History of Antifreeze Proteins.</title>
        <authorList>
            <person name="Beliveau C."/>
            <person name="Gagne P."/>
            <person name="Picq S."/>
            <person name="Vernygora O."/>
            <person name="Keeling C.I."/>
            <person name="Pinkney K."/>
            <person name="Doucet D."/>
            <person name="Wen F."/>
            <person name="Johnston J.S."/>
            <person name="Maaroufi H."/>
            <person name="Boyle B."/>
            <person name="Laroche J."/>
            <person name="Dewar K."/>
            <person name="Juretic N."/>
            <person name="Blackburn G."/>
            <person name="Nisole A."/>
            <person name="Brunet B."/>
            <person name="Brandao M."/>
            <person name="Lumley L."/>
            <person name="Duan J."/>
            <person name="Quan G."/>
            <person name="Lucarotti C.J."/>
            <person name="Roe A.D."/>
            <person name="Sperling F.A.H."/>
            <person name="Levesque R.C."/>
            <person name="Cusson M."/>
        </authorList>
    </citation>
    <scope>NUCLEOTIDE SEQUENCE [LARGE SCALE GENOMIC DNA]</scope>
    <source>
        <strain evidence="1">Glfc:IPQL:Cfum</strain>
    </source>
</reference>
<keyword evidence="2" id="KW-1185">Reference proteome</keyword>
<name>A0ACC0K6R0_CHOFU</name>
<accession>A0ACC0K6R0</accession>
<evidence type="ECO:0000313" key="2">
    <source>
        <dbReference type="Proteomes" id="UP001064048"/>
    </source>
</evidence>
<organism evidence="1 2">
    <name type="scientific">Choristoneura fumiferana</name>
    <name type="common">Spruce budworm moth</name>
    <name type="synonym">Archips fumiferana</name>
    <dbReference type="NCBI Taxonomy" id="7141"/>
    <lineage>
        <taxon>Eukaryota</taxon>
        <taxon>Metazoa</taxon>
        <taxon>Ecdysozoa</taxon>
        <taxon>Arthropoda</taxon>
        <taxon>Hexapoda</taxon>
        <taxon>Insecta</taxon>
        <taxon>Pterygota</taxon>
        <taxon>Neoptera</taxon>
        <taxon>Endopterygota</taxon>
        <taxon>Lepidoptera</taxon>
        <taxon>Glossata</taxon>
        <taxon>Ditrysia</taxon>
        <taxon>Tortricoidea</taxon>
        <taxon>Tortricidae</taxon>
        <taxon>Tortricinae</taxon>
        <taxon>Choristoneura</taxon>
    </lineage>
</organism>
<protein>
    <submittedName>
        <fullName evidence="1">Uncharacterized protein</fullName>
    </submittedName>
</protein>
<gene>
    <name evidence="1" type="ORF">MSG28_004578</name>
</gene>
<dbReference type="Proteomes" id="UP001064048">
    <property type="component" value="Chromosome 7"/>
</dbReference>
<sequence length="156" mass="17476">MDDETKARSSQGNEKNRIRSVEVSSPLNTTQKSQNIRELIHNKDAGTVTEQVGIRSRGVDSPIRDSDNTKDLSRYNSADNIRQALRELKSPTRASNFDEDASTSKQQPKNSKDKGADSKSLRKMRTEDALRLRSNATQRLLQHAHCAPPLCSRDVT</sequence>
<proteinExistence type="predicted"/>
<comment type="caution">
    <text evidence="1">The sequence shown here is derived from an EMBL/GenBank/DDBJ whole genome shotgun (WGS) entry which is preliminary data.</text>
</comment>
<dbReference type="EMBL" id="CM046107">
    <property type="protein sequence ID" value="KAI8432059.1"/>
    <property type="molecule type" value="Genomic_DNA"/>
</dbReference>
<evidence type="ECO:0000313" key="1">
    <source>
        <dbReference type="EMBL" id="KAI8432059.1"/>
    </source>
</evidence>